<evidence type="ECO:0000313" key="2">
    <source>
        <dbReference type="EMBL" id="RJP69321.1"/>
    </source>
</evidence>
<reference evidence="2 3" key="1">
    <citation type="journal article" date="2017" name="ISME J.">
        <title>Energy and carbon metabolisms in a deep terrestrial subsurface fluid microbial community.</title>
        <authorList>
            <person name="Momper L."/>
            <person name="Jungbluth S.P."/>
            <person name="Lee M.D."/>
            <person name="Amend J.P."/>
        </authorList>
    </citation>
    <scope>NUCLEOTIDE SEQUENCE [LARGE SCALE GENOMIC DNA]</scope>
    <source>
        <strain evidence="2">SURF_17</strain>
    </source>
</reference>
<accession>A0A419EX35</accession>
<dbReference type="EMBL" id="QZKI01000084">
    <property type="protein sequence ID" value="RJP69321.1"/>
    <property type="molecule type" value="Genomic_DNA"/>
</dbReference>
<sequence length="285" mass="31967">MAALSFATLKQRAEKIKELSTLPTVMLRILEVMNNPVADARDVEREIMEDPVITAKVLKMANSAFYGANRDISSVSQAVVLMGFAEVQNIALSVSIFSRFAEPTKVFDRRQFWEHCFATAVTAEALQRRVNAQTNDGFVAGLLHDIGRVVLDQYFPNEFRDIIAMAETQKIPLLDAERKVLGVTHGDIGYWVAEKWRLPPLLTDAILFHHSPFSCRESYVLTSIVHVADVISKAFSGYMKDEIVPSPKDESAFRLLNLDSEKVMSLADLISKKMEYFDTLVGSFA</sequence>
<dbReference type="CDD" id="cd00077">
    <property type="entry name" value="HDc"/>
    <property type="match status" value="1"/>
</dbReference>
<dbReference type="InterPro" id="IPR052340">
    <property type="entry name" value="RNase_Y/CdgJ"/>
</dbReference>
<dbReference type="InterPro" id="IPR003607">
    <property type="entry name" value="HD/PDEase_dom"/>
</dbReference>
<dbReference type="PANTHER" id="PTHR33525">
    <property type="match status" value="1"/>
</dbReference>
<dbReference type="PANTHER" id="PTHR33525:SF3">
    <property type="entry name" value="RIBONUCLEASE Y"/>
    <property type="match status" value="1"/>
</dbReference>
<comment type="caution">
    <text evidence="2">The sequence shown here is derived from an EMBL/GenBank/DDBJ whole genome shotgun (WGS) entry which is preliminary data.</text>
</comment>
<dbReference type="InterPro" id="IPR006675">
    <property type="entry name" value="HDIG_dom"/>
</dbReference>
<gene>
    <name evidence="2" type="ORF">C4532_11120</name>
</gene>
<dbReference type="InterPro" id="IPR013976">
    <property type="entry name" value="HDOD"/>
</dbReference>
<dbReference type="Gene3D" id="1.10.3210.10">
    <property type="entry name" value="Hypothetical protein af1432"/>
    <property type="match status" value="1"/>
</dbReference>
<dbReference type="Pfam" id="PF08668">
    <property type="entry name" value="HDOD"/>
    <property type="match status" value="1"/>
</dbReference>
<evidence type="ECO:0000313" key="3">
    <source>
        <dbReference type="Proteomes" id="UP000285961"/>
    </source>
</evidence>
<protein>
    <submittedName>
        <fullName evidence="2">HDOD domain-containing protein</fullName>
    </submittedName>
</protein>
<dbReference type="SUPFAM" id="SSF109604">
    <property type="entry name" value="HD-domain/PDEase-like"/>
    <property type="match status" value="1"/>
</dbReference>
<dbReference type="NCBIfam" id="TIGR00277">
    <property type="entry name" value="HDIG"/>
    <property type="match status" value="1"/>
</dbReference>
<dbReference type="AlphaFoldDB" id="A0A419EX35"/>
<name>A0A419EX35_9BACT</name>
<proteinExistence type="predicted"/>
<evidence type="ECO:0000259" key="1">
    <source>
        <dbReference type="PROSITE" id="PS51833"/>
    </source>
</evidence>
<feature type="domain" description="HDOD" evidence="1">
    <location>
        <begin position="19"/>
        <end position="212"/>
    </location>
</feature>
<dbReference type="PROSITE" id="PS51833">
    <property type="entry name" value="HDOD"/>
    <property type="match status" value="1"/>
</dbReference>
<dbReference type="Proteomes" id="UP000285961">
    <property type="component" value="Unassembled WGS sequence"/>
</dbReference>
<organism evidence="2 3">
    <name type="scientific">Candidatus Abyssobacteria bacterium SURF_17</name>
    <dbReference type="NCBI Taxonomy" id="2093361"/>
    <lineage>
        <taxon>Bacteria</taxon>
        <taxon>Pseudomonadati</taxon>
        <taxon>Candidatus Hydrogenedentota</taxon>
        <taxon>Candidatus Abyssobacteria</taxon>
    </lineage>
</organism>